<keyword evidence="2" id="KW-0472">Membrane</keyword>
<protein>
    <submittedName>
        <fullName evidence="3">Uncharacterized protein</fullName>
    </submittedName>
</protein>
<evidence type="ECO:0000313" key="3">
    <source>
        <dbReference type="EMBL" id="KAJ7018505.1"/>
    </source>
</evidence>
<keyword evidence="2" id="KW-1133">Transmembrane helix</keyword>
<organism evidence="3 4">
    <name type="scientific">Mycena alexandri</name>
    <dbReference type="NCBI Taxonomy" id="1745969"/>
    <lineage>
        <taxon>Eukaryota</taxon>
        <taxon>Fungi</taxon>
        <taxon>Dikarya</taxon>
        <taxon>Basidiomycota</taxon>
        <taxon>Agaricomycotina</taxon>
        <taxon>Agaricomycetes</taxon>
        <taxon>Agaricomycetidae</taxon>
        <taxon>Agaricales</taxon>
        <taxon>Marasmiineae</taxon>
        <taxon>Mycenaceae</taxon>
        <taxon>Mycena</taxon>
    </lineage>
</organism>
<keyword evidence="4" id="KW-1185">Reference proteome</keyword>
<gene>
    <name evidence="3" type="ORF">C8F04DRAFT_1277647</name>
</gene>
<dbReference type="AlphaFoldDB" id="A0AAD6S251"/>
<dbReference type="EMBL" id="JARJCM010000338">
    <property type="protein sequence ID" value="KAJ7018505.1"/>
    <property type="molecule type" value="Genomic_DNA"/>
</dbReference>
<keyword evidence="2" id="KW-0812">Transmembrane</keyword>
<feature type="transmembrane region" description="Helical" evidence="2">
    <location>
        <begin position="73"/>
        <end position="91"/>
    </location>
</feature>
<accession>A0AAD6S251</accession>
<evidence type="ECO:0000313" key="4">
    <source>
        <dbReference type="Proteomes" id="UP001218188"/>
    </source>
</evidence>
<sequence>MPQDNPPSLSELTNSGHHPTSKTKSFPPDDHLADSGFSLTPLCFSLGHRISLIALLTAFLVVFPFLVPHPLELAVSFGDFSTQLLVIMLYLNMLSALRAPPFWATLHRAFAKAGLPGAVQRFTHAFNGPPRAV</sequence>
<feature type="compositionally biased region" description="Polar residues" evidence="1">
    <location>
        <begin position="1"/>
        <end position="24"/>
    </location>
</feature>
<feature type="transmembrane region" description="Helical" evidence="2">
    <location>
        <begin position="50"/>
        <end position="67"/>
    </location>
</feature>
<evidence type="ECO:0000256" key="1">
    <source>
        <dbReference type="SAM" id="MobiDB-lite"/>
    </source>
</evidence>
<reference evidence="3" key="1">
    <citation type="submission" date="2023-03" db="EMBL/GenBank/DDBJ databases">
        <title>Massive genome expansion in bonnet fungi (Mycena s.s.) driven by repeated elements and novel gene families across ecological guilds.</title>
        <authorList>
            <consortium name="Lawrence Berkeley National Laboratory"/>
            <person name="Harder C.B."/>
            <person name="Miyauchi S."/>
            <person name="Viragh M."/>
            <person name="Kuo A."/>
            <person name="Thoen E."/>
            <person name="Andreopoulos B."/>
            <person name="Lu D."/>
            <person name="Skrede I."/>
            <person name="Drula E."/>
            <person name="Henrissat B."/>
            <person name="Morin E."/>
            <person name="Kohler A."/>
            <person name="Barry K."/>
            <person name="LaButti K."/>
            <person name="Morin E."/>
            <person name="Salamov A."/>
            <person name="Lipzen A."/>
            <person name="Mereny Z."/>
            <person name="Hegedus B."/>
            <person name="Baldrian P."/>
            <person name="Stursova M."/>
            <person name="Weitz H."/>
            <person name="Taylor A."/>
            <person name="Grigoriev I.V."/>
            <person name="Nagy L.G."/>
            <person name="Martin F."/>
            <person name="Kauserud H."/>
        </authorList>
    </citation>
    <scope>NUCLEOTIDE SEQUENCE</scope>
    <source>
        <strain evidence="3">CBHHK200</strain>
    </source>
</reference>
<evidence type="ECO:0000256" key="2">
    <source>
        <dbReference type="SAM" id="Phobius"/>
    </source>
</evidence>
<feature type="region of interest" description="Disordered" evidence="1">
    <location>
        <begin position="1"/>
        <end position="27"/>
    </location>
</feature>
<proteinExistence type="predicted"/>
<name>A0AAD6S251_9AGAR</name>
<dbReference type="Proteomes" id="UP001218188">
    <property type="component" value="Unassembled WGS sequence"/>
</dbReference>
<comment type="caution">
    <text evidence="3">The sequence shown here is derived from an EMBL/GenBank/DDBJ whole genome shotgun (WGS) entry which is preliminary data.</text>
</comment>